<dbReference type="SUPFAM" id="SSF82784">
    <property type="entry name" value="OsmC-like"/>
    <property type="match status" value="1"/>
</dbReference>
<dbReference type="RefSeq" id="WP_349245286.1">
    <property type="nucleotide sequence ID" value="NZ_JASCXX010000014.1"/>
</dbReference>
<dbReference type="AlphaFoldDB" id="A0AAW6U198"/>
<protein>
    <submittedName>
        <fullName evidence="1">OsmC family protein</fullName>
    </submittedName>
</protein>
<dbReference type="InterPro" id="IPR036102">
    <property type="entry name" value="OsmC/Ohrsf"/>
</dbReference>
<comment type="caution">
    <text evidence="1">The sequence shown here is derived from an EMBL/GenBank/DDBJ whole genome shotgun (WGS) entry which is preliminary data.</text>
</comment>
<dbReference type="Proteomes" id="UP001431776">
    <property type="component" value="Unassembled WGS sequence"/>
</dbReference>
<gene>
    <name evidence="1" type="ORF">QJ522_12530</name>
</gene>
<dbReference type="InterPro" id="IPR015946">
    <property type="entry name" value="KH_dom-like_a/b"/>
</dbReference>
<proteinExistence type="predicted"/>
<dbReference type="InterPro" id="IPR052924">
    <property type="entry name" value="OsmC/Ohr_hydroprdx_reductase"/>
</dbReference>
<reference evidence="1" key="1">
    <citation type="submission" date="2023-05" db="EMBL/GenBank/DDBJ databases">
        <title>Anaerotaeda fermentans gen. nov., sp. nov., a novel anaerobic planctomycete of the new family within the order Sedimentisphaerales isolated from Taman Peninsula, Russia.</title>
        <authorList>
            <person name="Khomyakova M.A."/>
            <person name="Merkel A.Y."/>
            <person name="Slobodkin A.I."/>
        </authorList>
    </citation>
    <scope>NUCLEOTIDE SEQUENCE</scope>
    <source>
        <strain evidence="1">M17dextr</strain>
    </source>
</reference>
<evidence type="ECO:0000313" key="1">
    <source>
        <dbReference type="EMBL" id="MDI6449876.1"/>
    </source>
</evidence>
<dbReference type="EMBL" id="JASCXX010000014">
    <property type="protein sequence ID" value="MDI6449876.1"/>
    <property type="molecule type" value="Genomic_DNA"/>
</dbReference>
<keyword evidence="2" id="KW-1185">Reference proteome</keyword>
<evidence type="ECO:0000313" key="2">
    <source>
        <dbReference type="Proteomes" id="UP001431776"/>
    </source>
</evidence>
<dbReference type="PANTHER" id="PTHR35368:SF1">
    <property type="entry name" value="HYDROPEROXIDE REDUCTASE"/>
    <property type="match status" value="1"/>
</dbReference>
<dbReference type="PANTHER" id="PTHR35368">
    <property type="entry name" value="HYDROPEROXIDE REDUCTASE"/>
    <property type="match status" value="1"/>
</dbReference>
<organism evidence="1 2">
    <name type="scientific">Anaerobaca lacustris</name>
    <dbReference type="NCBI Taxonomy" id="3044600"/>
    <lineage>
        <taxon>Bacteria</taxon>
        <taxon>Pseudomonadati</taxon>
        <taxon>Planctomycetota</taxon>
        <taxon>Phycisphaerae</taxon>
        <taxon>Sedimentisphaerales</taxon>
        <taxon>Anaerobacaceae</taxon>
        <taxon>Anaerobaca</taxon>
    </lineage>
</organism>
<name>A0AAW6U198_9BACT</name>
<dbReference type="Gene3D" id="3.30.300.20">
    <property type="match status" value="1"/>
</dbReference>
<dbReference type="Pfam" id="PF02566">
    <property type="entry name" value="OsmC"/>
    <property type="match status" value="1"/>
</dbReference>
<sequence length="186" mass="20536">MATQQTISKVNGIDLDVLQETVSAIEKNPGLGKCKFRASNKWINGSHNRTRITSFYGAGQEMEHRQPFDLYADEPPVLAGDDEAPNPVEHLLNALAGCVTTSMVAHAAVRGIHIEELESQLEGDLDLRGFLGLSNDVPRGYTNIRVRFKVKADAENTERLKRLTEYSPVLNTITHGARVDVTVEPK</sequence>
<accession>A0AAW6U198</accession>
<dbReference type="InterPro" id="IPR003718">
    <property type="entry name" value="OsmC/Ohr_fam"/>
</dbReference>